<feature type="region of interest" description="Disordered" evidence="5">
    <location>
        <begin position="599"/>
        <end position="624"/>
    </location>
</feature>
<dbReference type="Pfam" id="PF03403">
    <property type="entry name" value="PAF-AH_p_II"/>
    <property type="match status" value="1"/>
</dbReference>
<keyword evidence="2 6" id="KW-0378">Hydrolase</keyword>
<evidence type="ECO:0000256" key="4">
    <source>
        <dbReference type="ARBA" id="ARBA00023098"/>
    </source>
</evidence>
<dbReference type="PANTHER" id="PTHR10272:SF7">
    <property type="entry name" value="PHOSPHOLIPASE-RELATED"/>
    <property type="match status" value="1"/>
</dbReference>
<accession>A0A0L0NH88</accession>
<evidence type="ECO:0000256" key="2">
    <source>
        <dbReference type="ARBA" id="ARBA00022801"/>
    </source>
</evidence>
<evidence type="ECO:0000256" key="5">
    <source>
        <dbReference type="SAM" id="MobiDB-lite"/>
    </source>
</evidence>
<feature type="compositionally biased region" description="Basic and acidic residues" evidence="5">
    <location>
        <begin position="599"/>
        <end position="608"/>
    </location>
</feature>
<keyword evidence="3" id="KW-0442">Lipid degradation</keyword>
<dbReference type="GO" id="GO:0016042">
    <property type="term" value="P:lipid catabolic process"/>
    <property type="evidence" value="ECO:0007669"/>
    <property type="project" value="UniProtKB-KW"/>
</dbReference>
<reference evidence="6 7" key="1">
    <citation type="journal article" date="2015" name="BMC Genomics">
        <title>The genome of the truffle-parasite Tolypocladium ophioglossoides and the evolution of antifungal peptaibiotics.</title>
        <authorList>
            <person name="Quandt C.A."/>
            <person name="Bushley K.E."/>
            <person name="Spatafora J.W."/>
        </authorList>
    </citation>
    <scope>NUCLEOTIDE SEQUENCE [LARGE SCALE GENOMIC DNA]</scope>
    <source>
        <strain evidence="6 7">CBS 100239</strain>
    </source>
</reference>
<dbReference type="EMBL" id="LFRF01000003">
    <property type="protein sequence ID" value="KND93451.1"/>
    <property type="molecule type" value="Genomic_DNA"/>
</dbReference>
<dbReference type="AlphaFoldDB" id="A0A0L0NH88"/>
<evidence type="ECO:0000313" key="7">
    <source>
        <dbReference type="Proteomes" id="UP000036947"/>
    </source>
</evidence>
<evidence type="ECO:0000256" key="1">
    <source>
        <dbReference type="ARBA" id="ARBA00013201"/>
    </source>
</evidence>
<evidence type="ECO:0000313" key="6">
    <source>
        <dbReference type="EMBL" id="KND93451.1"/>
    </source>
</evidence>
<comment type="caution">
    <text evidence="6">The sequence shown here is derived from an EMBL/GenBank/DDBJ whole genome shotgun (WGS) entry which is preliminary data.</text>
</comment>
<dbReference type="GO" id="GO:0003847">
    <property type="term" value="F:1-alkyl-2-acetylglycerophosphocholine esterase activity"/>
    <property type="evidence" value="ECO:0007669"/>
    <property type="project" value="UniProtKB-EC"/>
</dbReference>
<name>A0A0L0NH88_TOLOC</name>
<sequence>MARAAFLVRRTGTKLRRLGLSQDPVGSGHHQWAQAMDRWQAPEATLRQDALALPPACQREVTTCPLISSCPLFSSFRPSAHAYASARPIQSPPSRLASYSTSDRSTELGRTHWPGLDSSVAIVVTEASAASKIAAYLSRISPVPAFPEYTGPYKVGTVDVEIPVTDLAAPSAAPEGAEDIPTVQFRVFYPAVPESNEKRITWLPNPQRHHVSAYTRFVGIGSMLAELLSFLPRHLNYTSIPVHKIAKMRQAETENKRWPTMIFSHGLGGCRNSYSYIAGSLASHGVVVVCPEHRDGSSVISFIRLSNEAGRFFSTNARRVVPYQGISHEVNPEVYDAREAQLRIRLWEMGLIHEAVLAMDGDRGFTNLNSSTPSLQGFAGQLDVQEPGRIIFGGHSFGAATTVQLLKSTYYADVPEVAAMEKPLFTPAKDSSIRKQVTEKTVTLLLDMWCMPLMAPNSMPLFNLPLPIYADVASAPGGSALLAVESEVFYKWTEQLHVKARLLCPDPSAKVVAPQMYERPSGIRLPEPNFFYVINSAHLSQSDFGILFPWLTKKIFDAEQPERALRLNLRAQLQLFRANGIPIARTYAGDLVDGAHIDKLDKPKKDEGGPSSTDGVDDDKAIFDRSGNDSVSHWKWIDIIGLGEGETEEGKTATEQVEEGEERMKGELEPSEQTAPPVICTMSAAAA</sequence>
<dbReference type="SUPFAM" id="SSF53474">
    <property type="entry name" value="alpha/beta-Hydrolases"/>
    <property type="match status" value="1"/>
</dbReference>
<dbReference type="PANTHER" id="PTHR10272">
    <property type="entry name" value="PLATELET-ACTIVATING FACTOR ACETYLHYDROLASE"/>
    <property type="match status" value="1"/>
</dbReference>
<keyword evidence="4" id="KW-0443">Lipid metabolism</keyword>
<dbReference type="Proteomes" id="UP000036947">
    <property type="component" value="Unassembled WGS sequence"/>
</dbReference>
<dbReference type="STRING" id="1163406.A0A0L0NH88"/>
<dbReference type="OrthoDB" id="2363873at2759"/>
<evidence type="ECO:0000256" key="3">
    <source>
        <dbReference type="ARBA" id="ARBA00022963"/>
    </source>
</evidence>
<gene>
    <name evidence="6" type="ORF">TOPH_01423</name>
</gene>
<protein>
    <recommendedName>
        <fullName evidence="1">1-alkyl-2-acetylglycerophosphocholine esterase</fullName>
        <ecNumber evidence="1">3.1.1.47</ecNumber>
    </recommendedName>
</protein>
<dbReference type="Gene3D" id="3.40.50.1820">
    <property type="entry name" value="alpha/beta hydrolase"/>
    <property type="match status" value="1"/>
</dbReference>
<feature type="region of interest" description="Disordered" evidence="5">
    <location>
        <begin position="90"/>
        <end position="110"/>
    </location>
</feature>
<dbReference type="EC" id="3.1.1.47" evidence="1"/>
<keyword evidence="7" id="KW-1185">Reference proteome</keyword>
<feature type="region of interest" description="Disordered" evidence="5">
    <location>
        <begin position="645"/>
        <end position="677"/>
    </location>
</feature>
<organism evidence="6 7">
    <name type="scientific">Tolypocladium ophioglossoides (strain CBS 100239)</name>
    <name type="common">Snaketongue truffleclub</name>
    <name type="synonym">Elaphocordyceps ophioglossoides</name>
    <dbReference type="NCBI Taxonomy" id="1163406"/>
    <lineage>
        <taxon>Eukaryota</taxon>
        <taxon>Fungi</taxon>
        <taxon>Dikarya</taxon>
        <taxon>Ascomycota</taxon>
        <taxon>Pezizomycotina</taxon>
        <taxon>Sordariomycetes</taxon>
        <taxon>Hypocreomycetidae</taxon>
        <taxon>Hypocreales</taxon>
        <taxon>Ophiocordycipitaceae</taxon>
        <taxon>Tolypocladium</taxon>
    </lineage>
</organism>
<dbReference type="InterPro" id="IPR029058">
    <property type="entry name" value="AB_hydrolase_fold"/>
</dbReference>
<proteinExistence type="predicted"/>